<dbReference type="Gene3D" id="1.20.1720.10">
    <property type="entry name" value="Multidrug resistance protein D"/>
    <property type="match status" value="1"/>
</dbReference>
<evidence type="ECO:0000256" key="4">
    <source>
        <dbReference type="ARBA" id="ARBA00022989"/>
    </source>
</evidence>
<feature type="compositionally biased region" description="Basic and acidic residues" evidence="6">
    <location>
        <begin position="28"/>
        <end position="45"/>
    </location>
</feature>
<feature type="transmembrane region" description="Helical" evidence="7">
    <location>
        <begin position="137"/>
        <end position="160"/>
    </location>
</feature>
<protein>
    <submittedName>
        <fullName evidence="9">MFS general substrate transporter</fullName>
    </submittedName>
</protein>
<feature type="transmembrane region" description="Helical" evidence="7">
    <location>
        <begin position="363"/>
        <end position="388"/>
    </location>
</feature>
<dbReference type="GO" id="GO:0005886">
    <property type="term" value="C:plasma membrane"/>
    <property type="evidence" value="ECO:0007669"/>
    <property type="project" value="TreeGrafter"/>
</dbReference>
<dbReference type="PANTHER" id="PTHR23501">
    <property type="entry name" value="MAJOR FACILITATOR SUPERFAMILY"/>
    <property type="match status" value="1"/>
</dbReference>
<dbReference type="CDD" id="cd17502">
    <property type="entry name" value="MFS_Azr1_MDR_like"/>
    <property type="match status" value="1"/>
</dbReference>
<dbReference type="VEuPathDB" id="FungiDB:BO71DRAFT_352513"/>
<feature type="transmembrane region" description="Helical" evidence="7">
    <location>
        <begin position="226"/>
        <end position="247"/>
    </location>
</feature>
<feature type="transmembrane region" description="Helical" evidence="7">
    <location>
        <begin position="105"/>
        <end position="125"/>
    </location>
</feature>
<sequence>MADQTMDEISAVNPATAAPGAHAPKQSTDQRDEYVEMESHSDSPRNVEFFDVSDDPNSPPKGRSKLRTYSIILMLCLVLFISALDQTIVSTAIPSMTKDFHSAAGYTWIGAAYLLSMCAANPMWVRISDIWGRKHGLLGAIIIFTIGSIIAGASTTMPMLVAGRGVQGLAGGGVTSMVNIVISDLFSMRHRALYISATALVWVLAGTTGPVIGGALSQYATWRWCFWINLPICGLAFFIILFFLDLHNPRTKLGDGLKAIDWFGTVSILTIILLLLLGLDFGGVAFAWDSPTVICMIVFGTVLIGFFLFAEKRLARYPLVNLGVFKGWSNNAVIIVAATHSMATRGSEYYLPFYFQSVKQASPIESGILIIPMMAAASISDVMVGVLIHKTGRYREIIWAGTTFLTLGTGLYVMLGVDTSLAQVIGFQIVGGIGLSLLLSTPMLAIQNNVKQADVAVATSTLGFMRSIATSLSIVIGGIVFQDSMSAQHSSLVAVGLDQSYLTAFSGDEAAANVEMVSSLHDPVQHRAVQSAYAWSIRNMFIMYTAVAAVGLLASPFIKQRHMSSEHTETKTGIENMTDQKQKVGD</sequence>
<feature type="transmembrane region" description="Helical" evidence="7">
    <location>
        <begin position="71"/>
        <end position="93"/>
    </location>
</feature>
<dbReference type="OrthoDB" id="10021397at2759"/>
<dbReference type="AlphaFoldDB" id="A0A319DL73"/>
<keyword evidence="4 7" id="KW-1133">Transmembrane helix</keyword>
<feature type="transmembrane region" description="Helical" evidence="7">
    <location>
        <begin position="421"/>
        <end position="445"/>
    </location>
</feature>
<comment type="subcellular location">
    <subcellularLocation>
        <location evidence="1">Membrane</location>
        <topology evidence="1">Multi-pass membrane protein</topology>
    </subcellularLocation>
</comment>
<evidence type="ECO:0000256" key="1">
    <source>
        <dbReference type="ARBA" id="ARBA00004141"/>
    </source>
</evidence>
<accession>A0A319DL73</accession>
<feature type="transmembrane region" description="Helical" evidence="7">
    <location>
        <begin position="291"/>
        <end position="310"/>
    </location>
</feature>
<name>A0A319DL73_9EURO</name>
<feature type="transmembrane region" description="Helical" evidence="7">
    <location>
        <begin position="166"/>
        <end position="186"/>
    </location>
</feature>
<reference evidence="9 10" key="1">
    <citation type="submission" date="2018-02" db="EMBL/GenBank/DDBJ databases">
        <title>The genomes of Aspergillus section Nigri reveals drivers in fungal speciation.</title>
        <authorList>
            <consortium name="DOE Joint Genome Institute"/>
            <person name="Vesth T.C."/>
            <person name="Nybo J."/>
            <person name="Theobald S."/>
            <person name="Brandl J."/>
            <person name="Frisvad J.C."/>
            <person name="Nielsen K.F."/>
            <person name="Lyhne E.K."/>
            <person name="Kogle M.E."/>
            <person name="Kuo A."/>
            <person name="Riley R."/>
            <person name="Clum A."/>
            <person name="Nolan M."/>
            <person name="Lipzen A."/>
            <person name="Salamov A."/>
            <person name="Henrissat B."/>
            <person name="Wiebenga A."/>
            <person name="De vries R.P."/>
            <person name="Grigoriev I.V."/>
            <person name="Mortensen U.H."/>
            <person name="Andersen M.R."/>
            <person name="Baker S.E."/>
        </authorList>
    </citation>
    <scope>NUCLEOTIDE SEQUENCE [LARGE SCALE GENOMIC DNA]</scope>
    <source>
        <strain evidence="9 10">CBS 707.79</strain>
    </source>
</reference>
<dbReference type="InterPro" id="IPR020846">
    <property type="entry name" value="MFS_dom"/>
</dbReference>
<comment type="similarity">
    <text evidence="2">Belongs to the major facilitator superfamily. TCR/Tet family.</text>
</comment>
<feature type="transmembrane region" description="Helical" evidence="7">
    <location>
        <begin position="541"/>
        <end position="558"/>
    </location>
</feature>
<dbReference type="PROSITE" id="PS50850">
    <property type="entry name" value="MFS"/>
    <property type="match status" value="1"/>
</dbReference>
<dbReference type="Gene3D" id="1.20.1250.20">
    <property type="entry name" value="MFS general substrate transporter like domains"/>
    <property type="match status" value="1"/>
</dbReference>
<keyword evidence="10" id="KW-1185">Reference proteome</keyword>
<evidence type="ECO:0000256" key="7">
    <source>
        <dbReference type="SAM" id="Phobius"/>
    </source>
</evidence>
<organism evidence="9 10">
    <name type="scientific">Aspergillus ellipticus CBS 707.79</name>
    <dbReference type="NCBI Taxonomy" id="1448320"/>
    <lineage>
        <taxon>Eukaryota</taxon>
        <taxon>Fungi</taxon>
        <taxon>Dikarya</taxon>
        <taxon>Ascomycota</taxon>
        <taxon>Pezizomycotina</taxon>
        <taxon>Eurotiomycetes</taxon>
        <taxon>Eurotiomycetidae</taxon>
        <taxon>Eurotiales</taxon>
        <taxon>Aspergillaceae</taxon>
        <taxon>Aspergillus</taxon>
        <taxon>Aspergillus subgen. Circumdati</taxon>
    </lineage>
</organism>
<dbReference type="InterPro" id="IPR011701">
    <property type="entry name" value="MFS"/>
</dbReference>
<proteinExistence type="inferred from homology"/>
<evidence type="ECO:0000259" key="8">
    <source>
        <dbReference type="PROSITE" id="PS50850"/>
    </source>
</evidence>
<feature type="transmembrane region" description="Helical" evidence="7">
    <location>
        <begin position="259"/>
        <end position="279"/>
    </location>
</feature>
<feature type="transmembrane region" description="Helical" evidence="7">
    <location>
        <begin position="193"/>
        <end position="220"/>
    </location>
</feature>
<dbReference type="Pfam" id="PF07690">
    <property type="entry name" value="MFS_1"/>
    <property type="match status" value="1"/>
</dbReference>
<evidence type="ECO:0000256" key="3">
    <source>
        <dbReference type="ARBA" id="ARBA00022692"/>
    </source>
</evidence>
<keyword evidence="5 7" id="KW-0472">Membrane</keyword>
<evidence type="ECO:0000256" key="5">
    <source>
        <dbReference type="ARBA" id="ARBA00023136"/>
    </source>
</evidence>
<dbReference type="SUPFAM" id="SSF103473">
    <property type="entry name" value="MFS general substrate transporter"/>
    <property type="match status" value="1"/>
</dbReference>
<dbReference type="PANTHER" id="PTHR23501:SF158">
    <property type="entry name" value="TRANSPORTER, PUTATIVE (AFU_ORTHOLOGUE AFUA_5G14490)-RELATED"/>
    <property type="match status" value="1"/>
</dbReference>
<evidence type="ECO:0000256" key="6">
    <source>
        <dbReference type="SAM" id="MobiDB-lite"/>
    </source>
</evidence>
<feature type="transmembrane region" description="Helical" evidence="7">
    <location>
        <begin position="322"/>
        <end position="343"/>
    </location>
</feature>
<dbReference type="GO" id="GO:0022857">
    <property type="term" value="F:transmembrane transporter activity"/>
    <property type="evidence" value="ECO:0007669"/>
    <property type="project" value="InterPro"/>
</dbReference>
<feature type="domain" description="Major facilitator superfamily (MFS) profile" evidence="8">
    <location>
        <begin position="71"/>
        <end position="563"/>
    </location>
</feature>
<dbReference type="FunFam" id="1.20.1720.10:FF:000014">
    <property type="entry name" value="MFS drug transporter, putative"/>
    <property type="match status" value="1"/>
</dbReference>
<feature type="region of interest" description="Disordered" evidence="6">
    <location>
        <begin position="1"/>
        <end position="62"/>
    </location>
</feature>
<gene>
    <name evidence="9" type="ORF">BO71DRAFT_352513</name>
</gene>
<evidence type="ECO:0000313" key="9">
    <source>
        <dbReference type="EMBL" id="PYH94827.1"/>
    </source>
</evidence>
<dbReference type="Proteomes" id="UP000247810">
    <property type="component" value="Unassembled WGS sequence"/>
</dbReference>
<evidence type="ECO:0000313" key="10">
    <source>
        <dbReference type="Proteomes" id="UP000247810"/>
    </source>
</evidence>
<feature type="transmembrane region" description="Helical" evidence="7">
    <location>
        <begin position="457"/>
        <end position="481"/>
    </location>
</feature>
<dbReference type="EMBL" id="KZ825864">
    <property type="protein sequence ID" value="PYH94827.1"/>
    <property type="molecule type" value="Genomic_DNA"/>
</dbReference>
<dbReference type="InterPro" id="IPR036259">
    <property type="entry name" value="MFS_trans_sf"/>
</dbReference>
<feature type="region of interest" description="Disordered" evidence="6">
    <location>
        <begin position="564"/>
        <end position="586"/>
    </location>
</feature>
<feature type="transmembrane region" description="Helical" evidence="7">
    <location>
        <begin position="397"/>
        <end position="415"/>
    </location>
</feature>
<evidence type="ECO:0000256" key="2">
    <source>
        <dbReference type="ARBA" id="ARBA00007520"/>
    </source>
</evidence>
<keyword evidence="3 7" id="KW-0812">Transmembrane</keyword>